<dbReference type="InterPro" id="IPR027417">
    <property type="entry name" value="P-loop_NTPase"/>
</dbReference>
<keyword evidence="3" id="KW-0067">ATP-binding</keyword>
<evidence type="ECO:0000313" key="5">
    <source>
        <dbReference type="EMBL" id="OGK05089.1"/>
    </source>
</evidence>
<evidence type="ECO:0000256" key="3">
    <source>
        <dbReference type="ARBA" id="ARBA00022840"/>
    </source>
</evidence>
<dbReference type="NCBIfam" id="NF038214">
    <property type="entry name" value="IS21_help_AAA"/>
    <property type="match status" value="1"/>
</dbReference>
<dbReference type="InterPro" id="IPR002611">
    <property type="entry name" value="IstB_ATP-bd"/>
</dbReference>
<evidence type="ECO:0000259" key="4">
    <source>
        <dbReference type="SMART" id="SM00382"/>
    </source>
</evidence>
<evidence type="ECO:0000313" key="6">
    <source>
        <dbReference type="Proteomes" id="UP000179243"/>
    </source>
</evidence>
<proteinExistence type="inferred from homology"/>
<dbReference type="GO" id="GO:0006260">
    <property type="term" value="P:DNA replication"/>
    <property type="evidence" value="ECO:0007669"/>
    <property type="project" value="TreeGrafter"/>
</dbReference>
<keyword evidence="2" id="KW-0547">Nucleotide-binding</keyword>
<gene>
    <name evidence="5" type="ORF">A2519_11760</name>
</gene>
<dbReference type="InterPro" id="IPR003593">
    <property type="entry name" value="AAA+_ATPase"/>
</dbReference>
<dbReference type="InterPro" id="IPR028350">
    <property type="entry name" value="DNAC/IstB-like"/>
</dbReference>
<feature type="domain" description="AAA+ ATPase" evidence="4">
    <location>
        <begin position="65"/>
        <end position="200"/>
    </location>
</feature>
<dbReference type="SMART" id="SM00382">
    <property type="entry name" value="AAA"/>
    <property type="match status" value="1"/>
</dbReference>
<sequence>MPPSVFLERLLALEAGDLVQRRIERRIIDAKLPKRILLADFDFAFQTGVDKAQVMELATLSFVERKQGLILAGSSGTGKSHIAKALLLIGCQKCYRCRYTTAAAMLKDLLAGLADQSLEQKLRHYIAPDVLLIDEVGFDRLEQESARNASLFFKVIDGRYCKASTIITTNVDFKNLGDYLGDPVVTTAIVDRLVHHSVILSIDGPSYRMHESGKINNRKIAAHTKKA</sequence>
<dbReference type="GO" id="GO:0005524">
    <property type="term" value="F:ATP binding"/>
    <property type="evidence" value="ECO:0007669"/>
    <property type="project" value="UniProtKB-KW"/>
</dbReference>
<dbReference type="PANTHER" id="PTHR30050">
    <property type="entry name" value="CHROMOSOMAL REPLICATION INITIATOR PROTEIN DNAA"/>
    <property type="match status" value="1"/>
</dbReference>
<dbReference type="PANTHER" id="PTHR30050:SF4">
    <property type="entry name" value="ATP-BINDING PROTEIN RV3427C IN INSERTION SEQUENCE-RELATED"/>
    <property type="match status" value="1"/>
</dbReference>
<dbReference type="EMBL" id="MFYX01000063">
    <property type="protein sequence ID" value="OGK05089.1"/>
    <property type="molecule type" value="Genomic_DNA"/>
</dbReference>
<dbReference type="Gene3D" id="3.40.50.300">
    <property type="entry name" value="P-loop containing nucleotide triphosphate hydrolases"/>
    <property type="match status" value="1"/>
</dbReference>
<dbReference type="CDD" id="cd00009">
    <property type="entry name" value="AAA"/>
    <property type="match status" value="1"/>
</dbReference>
<comment type="caution">
    <text evidence="5">The sequence shown here is derived from an EMBL/GenBank/DDBJ whole genome shotgun (WGS) entry which is preliminary data.</text>
</comment>
<dbReference type="InterPro" id="IPR047661">
    <property type="entry name" value="IstB"/>
</dbReference>
<dbReference type="AlphaFoldDB" id="A0A1F7FEG9"/>
<dbReference type="SUPFAM" id="SSF52540">
    <property type="entry name" value="P-loop containing nucleoside triphosphate hydrolases"/>
    <property type="match status" value="1"/>
</dbReference>
<protein>
    <recommendedName>
        <fullName evidence="4">AAA+ ATPase domain-containing protein</fullName>
    </recommendedName>
</protein>
<dbReference type="Proteomes" id="UP000179243">
    <property type="component" value="Unassembled WGS sequence"/>
</dbReference>
<name>A0A1F7FEG9_UNCRA</name>
<organism evidence="5 6">
    <name type="scientific">Candidatus Raymondbacteria bacterium RIFOXYD12_FULL_49_13</name>
    <dbReference type="NCBI Taxonomy" id="1817890"/>
    <lineage>
        <taxon>Bacteria</taxon>
        <taxon>Raymondiibacteriota</taxon>
    </lineage>
</organism>
<dbReference type="PIRSF" id="PIRSF003073">
    <property type="entry name" value="DNAC_TnpB_IstB"/>
    <property type="match status" value="1"/>
</dbReference>
<evidence type="ECO:0000256" key="1">
    <source>
        <dbReference type="ARBA" id="ARBA00008059"/>
    </source>
</evidence>
<evidence type="ECO:0000256" key="2">
    <source>
        <dbReference type="ARBA" id="ARBA00022741"/>
    </source>
</evidence>
<accession>A0A1F7FEG9</accession>
<comment type="similarity">
    <text evidence="1">Belongs to the IS21/IS1162 putative ATP-binding protein family.</text>
</comment>
<reference evidence="5 6" key="1">
    <citation type="journal article" date="2016" name="Nat. Commun.">
        <title>Thousands of microbial genomes shed light on interconnected biogeochemical processes in an aquifer system.</title>
        <authorList>
            <person name="Anantharaman K."/>
            <person name="Brown C.T."/>
            <person name="Hug L.A."/>
            <person name="Sharon I."/>
            <person name="Castelle C.J."/>
            <person name="Probst A.J."/>
            <person name="Thomas B.C."/>
            <person name="Singh A."/>
            <person name="Wilkins M.J."/>
            <person name="Karaoz U."/>
            <person name="Brodie E.L."/>
            <person name="Williams K.H."/>
            <person name="Hubbard S.S."/>
            <person name="Banfield J.F."/>
        </authorList>
    </citation>
    <scope>NUCLEOTIDE SEQUENCE [LARGE SCALE GENOMIC DNA]</scope>
</reference>
<dbReference type="Pfam" id="PF01695">
    <property type="entry name" value="IstB_IS21"/>
    <property type="match status" value="1"/>
</dbReference>